<feature type="region of interest" description="Disordered" evidence="1">
    <location>
        <begin position="227"/>
        <end position="405"/>
    </location>
</feature>
<feature type="compositionally biased region" description="Low complexity" evidence="1">
    <location>
        <begin position="291"/>
        <end position="321"/>
    </location>
</feature>
<dbReference type="Proteomes" id="UP001432322">
    <property type="component" value="Unassembled WGS sequence"/>
</dbReference>
<comment type="caution">
    <text evidence="2">The sequence shown here is derived from an EMBL/GenBank/DDBJ whole genome shotgun (WGS) entry which is preliminary data.</text>
</comment>
<dbReference type="AlphaFoldDB" id="A0AAV5WJ74"/>
<gene>
    <name evidence="2" type="ORF">PFISCL1PPCAC_23623</name>
</gene>
<reference evidence="2" key="1">
    <citation type="submission" date="2023-10" db="EMBL/GenBank/DDBJ databases">
        <title>Genome assembly of Pristionchus species.</title>
        <authorList>
            <person name="Yoshida K."/>
            <person name="Sommer R.J."/>
        </authorList>
    </citation>
    <scope>NUCLEOTIDE SEQUENCE</scope>
    <source>
        <strain evidence="2">RS5133</strain>
    </source>
</reference>
<feature type="region of interest" description="Disordered" evidence="1">
    <location>
        <begin position="439"/>
        <end position="482"/>
    </location>
</feature>
<accession>A0AAV5WJ74</accession>
<evidence type="ECO:0000313" key="2">
    <source>
        <dbReference type="EMBL" id="GMT32326.1"/>
    </source>
</evidence>
<sequence length="482" mass="53511">MGRTKRSRWEQNEISPSKYRSPTRYDKSDTYPDKDEVCWKKQGSGLSNEQIEVYFRCTTHLHRDISLGILQDHDHDIPSAVAACNAVESVPDLSLLEEKVLLAAAPVPITYLGIKSRSAAQAEQHICSLLPHIEKSAIRNYYNKIGRDGYVPPRGWVPRVGHLVMPAADRLIRAECFTIDEDSPLYEKPGKRVLRSSSTITPEINEMPRKVGKRNNLAIAMVGYDQTKAGQGDSSPEGRMSRTLPFNRNLSRSTSIESRISSDRKSRGAQPRRMDKQTHQSNGVSKTKDQSPLSPSPLSSGGTSPPLIPSSTSSSVNSTPEGPKKRRNTLDIDMNWSPIQNGFRMRRPSIAMSENGDIPFHRKQSRDQDLTTNRHDAPSTSRLSGGAERKRRVREPSIAASDRHMRSSSVFGYSLTPQEESTVNTCQTRKLHIAMVGWGQTSPGSKDKDGFAVPNLPLTRSAHKSPTRSTRPSLSPPASPEI</sequence>
<name>A0AAV5WJ74_9BILA</name>
<evidence type="ECO:0000256" key="1">
    <source>
        <dbReference type="SAM" id="MobiDB-lite"/>
    </source>
</evidence>
<protein>
    <submittedName>
        <fullName evidence="2">Uncharacterized protein</fullName>
    </submittedName>
</protein>
<feature type="compositionally biased region" description="Basic and acidic residues" evidence="1">
    <location>
        <begin position="365"/>
        <end position="377"/>
    </location>
</feature>
<feature type="compositionally biased region" description="Basic and acidic residues" evidence="1">
    <location>
        <begin position="260"/>
        <end position="278"/>
    </location>
</feature>
<keyword evidence="3" id="KW-1185">Reference proteome</keyword>
<organism evidence="2 3">
    <name type="scientific">Pristionchus fissidentatus</name>
    <dbReference type="NCBI Taxonomy" id="1538716"/>
    <lineage>
        <taxon>Eukaryota</taxon>
        <taxon>Metazoa</taxon>
        <taxon>Ecdysozoa</taxon>
        <taxon>Nematoda</taxon>
        <taxon>Chromadorea</taxon>
        <taxon>Rhabditida</taxon>
        <taxon>Rhabditina</taxon>
        <taxon>Diplogasteromorpha</taxon>
        <taxon>Diplogasteroidea</taxon>
        <taxon>Neodiplogasteridae</taxon>
        <taxon>Pristionchus</taxon>
    </lineage>
</organism>
<feature type="region of interest" description="Disordered" evidence="1">
    <location>
        <begin position="1"/>
        <end position="31"/>
    </location>
</feature>
<evidence type="ECO:0000313" key="3">
    <source>
        <dbReference type="Proteomes" id="UP001432322"/>
    </source>
</evidence>
<dbReference type="EMBL" id="BTSY01000006">
    <property type="protein sequence ID" value="GMT32326.1"/>
    <property type="molecule type" value="Genomic_DNA"/>
</dbReference>
<proteinExistence type="predicted"/>